<protein>
    <submittedName>
        <fullName evidence="7">Transketolase</fullName>
    </submittedName>
</protein>
<dbReference type="PANTHER" id="PTHR47514:SF1">
    <property type="entry name" value="TRANSKETOLASE N-TERMINAL SECTION-RELATED"/>
    <property type="match status" value="1"/>
</dbReference>
<evidence type="ECO:0000259" key="6">
    <source>
        <dbReference type="Pfam" id="PF00456"/>
    </source>
</evidence>
<evidence type="ECO:0000256" key="1">
    <source>
        <dbReference type="ARBA" id="ARBA00001964"/>
    </source>
</evidence>
<dbReference type="RefSeq" id="WP_270912574.1">
    <property type="nucleotide sequence ID" value="NZ_JAUDCL010000020.1"/>
</dbReference>
<dbReference type="SUPFAM" id="SSF52518">
    <property type="entry name" value="Thiamin diphosphate-binding fold (THDP-binding)"/>
    <property type="match status" value="1"/>
</dbReference>
<reference evidence="8" key="1">
    <citation type="submission" date="2023-06" db="EMBL/GenBank/DDBJ databases">
        <title>Identification and characterization of horizontal gene transfer across gut microbiota members of farm animals based on homology search.</title>
        <authorList>
            <person name="Zeman M."/>
            <person name="Kubasova T."/>
            <person name="Jahodarova E."/>
            <person name="Nykrynova M."/>
            <person name="Rychlik I."/>
        </authorList>
    </citation>
    <scope>NUCLEOTIDE SEQUENCE [LARGE SCALE GENOMIC DNA]</scope>
    <source>
        <strain evidence="8">ET340</strain>
    </source>
</reference>
<dbReference type="InterPro" id="IPR005474">
    <property type="entry name" value="Transketolase_N"/>
</dbReference>
<dbReference type="PROSITE" id="PS00801">
    <property type="entry name" value="TRANSKETOLASE_1"/>
    <property type="match status" value="1"/>
</dbReference>
<dbReference type="Pfam" id="PF00456">
    <property type="entry name" value="Transketolase_N"/>
    <property type="match status" value="1"/>
</dbReference>
<dbReference type="InterPro" id="IPR029061">
    <property type="entry name" value="THDP-binding"/>
</dbReference>
<feature type="domain" description="Transketolase N-terminal" evidence="6">
    <location>
        <begin position="13"/>
        <end position="269"/>
    </location>
</feature>
<comment type="caution">
    <text evidence="7">The sequence shown here is derived from an EMBL/GenBank/DDBJ whole genome shotgun (WGS) entry which is preliminary data.</text>
</comment>
<evidence type="ECO:0000313" key="8">
    <source>
        <dbReference type="Proteomes" id="UP001529380"/>
    </source>
</evidence>
<proteinExistence type="inferred from homology"/>
<keyword evidence="5" id="KW-0786">Thiamine pyrophosphate</keyword>
<evidence type="ECO:0000256" key="3">
    <source>
        <dbReference type="ARBA" id="ARBA00022679"/>
    </source>
</evidence>
<keyword evidence="3" id="KW-0808">Transferase</keyword>
<dbReference type="Gene3D" id="3.40.50.970">
    <property type="match status" value="1"/>
</dbReference>
<dbReference type="EMBL" id="JAUDCL010000020">
    <property type="protein sequence ID" value="MDM8201802.1"/>
    <property type="molecule type" value="Genomic_DNA"/>
</dbReference>
<gene>
    <name evidence="7" type="ORF">QUW08_10955</name>
</gene>
<reference evidence="7 8" key="2">
    <citation type="submission" date="2023-06" db="EMBL/GenBank/DDBJ databases">
        <title>Identification and characterization of horizontal gene transfer across gut microbiota members of farm animals based on homology search.</title>
        <authorList>
            <person name="Schwarzerova J."/>
            <person name="Nykrynova M."/>
            <person name="Jureckova K."/>
            <person name="Cejkova D."/>
            <person name="Rychlik I."/>
        </authorList>
    </citation>
    <scope>NUCLEOTIDE SEQUENCE [LARGE SCALE GENOMIC DNA]</scope>
    <source>
        <strain evidence="7 8">ET340</strain>
    </source>
</reference>
<keyword evidence="4" id="KW-0479">Metal-binding</keyword>
<dbReference type="CDD" id="cd02012">
    <property type="entry name" value="TPP_TK"/>
    <property type="match status" value="1"/>
</dbReference>
<dbReference type="InterPro" id="IPR049557">
    <property type="entry name" value="Transketolase_CS"/>
</dbReference>
<accession>A0ABT7USF1</accession>
<dbReference type="PANTHER" id="PTHR47514">
    <property type="entry name" value="TRANSKETOLASE N-TERMINAL SECTION-RELATED"/>
    <property type="match status" value="1"/>
</dbReference>
<name>A0ABT7USF1_9FIRM</name>
<organism evidence="7 8">
    <name type="scientific">Allofournierella massiliensis</name>
    <dbReference type="NCBI Taxonomy" id="1650663"/>
    <lineage>
        <taxon>Bacteria</taxon>
        <taxon>Bacillati</taxon>
        <taxon>Bacillota</taxon>
        <taxon>Clostridia</taxon>
        <taxon>Eubacteriales</taxon>
        <taxon>Oscillospiraceae</taxon>
        <taxon>Allofournierella</taxon>
    </lineage>
</organism>
<dbReference type="Proteomes" id="UP001529380">
    <property type="component" value="Unassembled WGS sequence"/>
</dbReference>
<comment type="cofactor">
    <cofactor evidence="1">
        <name>thiamine diphosphate</name>
        <dbReference type="ChEBI" id="CHEBI:58937"/>
    </cofactor>
</comment>
<keyword evidence="8" id="KW-1185">Reference proteome</keyword>
<comment type="similarity">
    <text evidence="2">Belongs to the transketolase family.</text>
</comment>
<evidence type="ECO:0000256" key="5">
    <source>
        <dbReference type="ARBA" id="ARBA00023052"/>
    </source>
</evidence>
<evidence type="ECO:0000313" key="7">
    <source>
        <dbReference type="EMBL" id="MDM8201802.1"/>
    </source>
</evidence>
<evidence type="ECO:0000256" key="2">
    <source>
        <dbReference type="ARBA" id="ARBA00007131"/>
    </source>
</evidence>
<evidence type="ECO:0000256" key="4">
    <source>
        <dbReference type="ARBA" id="ARBA00022723"/>
    </source>
</evidence>
<reference evidence="7 8" key="3">
    <citation type="submission" date="2023-06" db="EMBL/GenBank/DDBJ databases">
        <authorList>
            <person name="Zeman M."/>
            <person name="Kubasova T."/>
            <person name="Jahodarova E."/>
            <person name="Nykrynova M."/>
            <person name="Rychlik I."/>
        </authorList>
    </citation>
    <scope>NUCLEOTIDE SEQUENCE [LARGE SCALE GENOMIC DNA]</scope>
    <source>
        <strain evidence="7 8">ET340</strain>
    </source>
</reference>
<sequence length="283" mass="30779">MEKQELKRLKLAACQLRMDVVTQVHAARSGHPGGALSSAEIFTWLYQKELRVDPAQPKAPGRDRLVLSKGHSSPGYYSALCRRGFFAPELLTTFRAPGSILQGHPDMKKVPGVDMTTGSLGQGVSAACGMALSAKLFGDDYRVYALLGDGEVEEGQVWEAAMFAAHKKLDNMCWIVDCNGLQIDGRVEDVAGIEPLDKKFEGFGFEVIKVADGNDLEQLEEAFNKARAVTGKPTVLLAKTVKGKGVSYMEDQAGWHGAAPNDEQYEQAMSELRAAMQEVENNG</sequence>